<feature type="domain" description="XRRM" evidence="4">
    <location>
        <begin position="398"/>
        <end position="552"/>
    </location>
</feature>
<dbReference type="InterPro" id="IPR012677">
    <property type="entry name" value="Nucleotide-bd_a/b_plait_sf"/>
</dbReference>
<keyword evidence="6" id="KW-1185">Reference proteome</keyword>
<dbReference type="Proteomes" id="UP000188533">
    <property type="component" value="Unassembled WGS sequence"/>
</dbReference>
<dbReference type="InterPro" id="IPR035979">
    <property type="entry name" value="RBD_domain_sf"/>
</dbReference>
<gene>
    <name evidence="5" type="ORF">LENED_005123</name>
</gene>
<reference evidence="5 6" key="1">
    <citation type="submission" date="2016-08" db="EMBL/GenBank/DDBJ databases">
        <authorList>
            <consortium name="Lentinula edodes genome sequencing consortium"/>
            <person name="Sakamoto Y."/>
            <person name="Nakade K."/>
            <person name="Sato S."/>
            <person name="Yoshida Y."/>
            <person name="Miyazaki K."/>
            <person name="Natsume S."/>
            <person name="Konno N."/>
        </authorList>
    </citation>
    <scope>NUCLEOTIDE SEQUENCE [LARGE SCALE GENOMIC DNA]</scope>
    <source>
        <strain evidence="5 6">NBRC 111202</strain>
    </source>
</reference>
<dbReference type="PROSITE" id="PS51939">
    <property type="entry name" value="XRRM"/>
    <property type="match status" value="2"/>
</dbReference>
<dbReference type="STRING" id="5353.A0A1Q3E810"/>
<comment type="caution">
    <text evidence="5">The sequence shown here is derived from an EMBL/GenBank/DDBJ whole genome shotgun (WGS) entry which is preliminary data.</text>
</comment>
<dbReference type="GO" id="GO:0070034">
    <property type="term" value="F:telomerase RNA binding"/>
    <property type="evidence" value="ECO:0007669"/>
    <property type="project" value="InterPro"/>
</dbReference>
<feature type="region of interest" description="Disordered" evidence="3">
    <location>
        <begin position="760"/>
        <end position="813"/>
    </location>
</feature>
<dbReference type="InterPro" id="IPR045537">
    <property type="entry name" value="Lar7_xRRM"/>
</dbReference>
<evidence type="ECO:0000256" key="2">
    <source>
        <dbReference type="PROSITE-ProRule" id="PRU01288"/>
    </source>
</evidence>
<accession>A0A1Q3E810</accession>
<keyword evidence="1 2" id="KW-0694">RNA-binding</keyword>
<feature type="compositionally biased region" description="Basic and acidic residues" evidence="3">
    <location>
        <begin position="784"/>
        <end position="804"/>
    </location>
</feature>
<feature type="region of interest" description="Disordered" evidence="3">
    <location>
        <begin position="545"/>
        <end position="571"/>
    </location>
</feature>
<dbReference type="SUPFAM" id="SSF54928">
    <property type="entry name" value="RNA-binding domain, RBD"/>
    <property type="match status" value="1"/>
</dbReference>
<evidence type="ECO:0000259" key="4">
    <source>
        <dbReference type="PROSITE" id="PS51939"/>
    </source>
</evidence>
<evidence type="ECO:0000313" key="6">
    <source>
        <dbReference type="Proteomes" id="UP000188533"/>
    </source>
</evidence>
<feature type="domain" description="XRRM" evidence="4">
    <location>
        <begin position="586"/>
        <end position="752"/>
    </location>
</feature>
<name>A0A1Q3E810_LENED</name>
<sequence>MSFAFIPRKVGKKAPATSIPASAGNSKGKAAAVNLPAAPLASTVPAPRADEELAEEFAILVVLSLTEYALWANADLRRRMEQTLEDEHGFVPLRYILKHSPLLQEQQHYSQHIMSKLPSESAIVKAIRKHAEDNIEVRMVLSGPTWSNWGSSSAGTDEGMYEIRSKTRVSQGLEGAEGYMRDYWANRTIYIENIPPAHRTIHGIFQFVRDTYPSTNYPSIQRISFPPHYLDADADTSSFHQIPKSRTKCKGFAFVVFSSVDEVDQFSATWKWERARSGPVPVPLKADTSPSLLSRVFSASSHVEARKHGFRVLPKAQWDALKDEYVVWRQKLLEQVLAEQDDDVDEKMKYKVGSQWEEEEEYNEFGNGEISHSIQSNVPQTSLSSSANLPSYLTSSSPFPPNCLVFIRNIHAGTNKTTLRTLLSKALINGVEKGIENTQPQDISQCIDYVDYTKGMDTCYIRFSSPSQASALQSYLTRHCIVQNTALDDTGIEVGRAQTDKPKYIEVEGVQGKKEEIYWEKVPIKVRQEAVRKAISNANATSSSAVVSSSSALQTPKTTLPTERPTSVSSVSLLVPPPTPHPHSPSYPRNCLVFVRNVHPGTNKTTVRALFVNALSGKVGSSISAGGEDRDSKNAIDYVDYTKGTDSCHLRLRSPSDAHFLVEHFKKQFIVQNAPLDDGGVKIGGDGSNEGDIISSSQRCIVVELVQGTREKIYWEKVPLKLRQDAVRRANTSTCDLPEPFTVPHIASSTAAHPATLELETKPDSKSSKKRNLACADVSVEETGAGKRDGNSDGGERVLFTEHTSRKKKRKKI</sequence>
<dbReference type="AlphaFoldDB" id="A0A1Q3E810"/>
<dbReference type="GO" id="GO:1904868">
    <property type="term" value="P:telomerase catalytic core complex assembly"/>
    <property type="evidence" value="ECO:0007669"/>
    <property type="project" value="InterPro"/>
</dbReference>
<dbReference type="Pfam" id="PF19977">
    <property type="entry name" value="xRRM"/>
    <property type="match status" value="2"/>
</dbReference>
<dbReference type="Gene3D" id="3.30.70.330">
    <property type="match status" value="2"/>
</dbReference>
<dbReference type="EMBL" id="BDGU01000146">
    <property type="protein sequence ID" value="GAW03397.1"/>
    <property type="molecule type" value="Genomic_DNA"/>
</dbReference>
<reference evidence="5 6" key="2">
    <citation type="submission" date="2017-02" db="EMBL/GenBank/DDBJ databases">
        <title>A genome survey and senescence transcriptome analysis in Lentinula edodes.</title>
        <authorList>
            <person name="Sakamoto Y."/>
            <person name="Nakade K."/>
            <person name="Sato S."/>
            <person name="Yoshida Y."/>
            <person name="Miyazaki K."/>
            <person name="Natsume S."/>
            <person name="Konno N."/>
        </authorList>
    </citation>
    <scope>NUCLEOTIDE SEQUENCE [LARGE SCALE GENOMIC DNA]</scope>
    <source>
        <strain evidence="5 6">NBRC 111202</strain>
    </source>
</reference>
<protein>
    <recommendedName>
        <fullName evidence="4">XRRM domain-containing protein</fullName>
    </recommendedName>
</protein>
<proteinExistence type="predicted"/>
<evidence type="ECO:0000256" key="1">
    <source>
        <dbReference type="ARBA" id="ARBA00022884"/>
    </source>
</evidence>
<organism evidence="5 6">
    <name type="scientific">Lentinula edodes</name>
    <name type="common">Shiitake mushroom</name>
    <name type="synonym">Lentinus edodes</name>
    <dbReference type="NCBI Taxonomy" id="5353"/>
    <lineage>
        <taxon>Eukaryota</taxon>
        <taxon>Fungi</taxon>
        <taxon>Dikarya</taxon>
        <taxon>Basidiomycota</taxon>
        <taxon>Agaricomycotina</taxon>
        <taxon>Agaricomycetes</taxon>
        <taxon>Agaricomycetidae</taxon>
        <taxon>Agaricales</taxon>
        <taxon>Marasmiineae</taxon>
        <taxon>Omphalotaceae</taxon>
        <taxon>Lentinula</taxon>
    </lineage>
</organism>
<dbReference type="GO" id="GO:1990904">
    <property type="term" value="C:ribonucleoprotein complex"/>
    <property type="evidence" value="ECO:0007669"/>
    <property type="project" value="UniProtKB-UniRule"/>
</dbReference>
<evidence type="ECO:0000256" key="3">
    <source>
        <dbReference type="SAM" id="MobiDB-lite"/>
    </source>
</evidence>
<dbReference type="InterPro" id="IPR014886">
    <property type="entry name" value="La_xRRM"/>
</dbReference>
<evidence type="ECO:0000313" key="5">
    <source>
        <dbReference type="EMBL" id="GAW03397.1"/>
    </source>
</evidence>